<comment type="subunit">
    <text evidence="16">G proteins are composed of 3 units; alpha, beta and gamma. The alpha chain contains the guanine nucleotide binding site.</text>
</comment>
<dbReference type="GO" id="GO:0032021">
    <property type="term" value="C:NELF complex"/>
    <property type="evidence" value="ECO:0007669"/>
    <property type="project" value="TreeGrafter"/>
</dbReference>
<evidence type="ECO:0000256" key="2">
    <source>
        <dbReference type="ARBA" id="ARBA00005726"/>
    </source>
</evidence>
<keyword evidence="7 15" id="KW-0460">Magnesium</keyword>
<dbReference type="SUPFAM" id="SSF47895">
    <property type="entry name" value="Transducin (alpha subunit), insertion domain"/>
    <property type="match status" value="1"/>
</dbReference>
<dbReference type="InterPro" id="IPR001019">
    <property type="entry name" value="Gprotein_alpha_su"/>
</dbReference>
<dbReference type="PROSITE" id="PS51882">
    <property type="entry name" value="G_ALPHA"/>
    <property type="match status" value="1"/>
</dbReference>
<keyword evidence="9 14" id="KW-0342">GTP-binding</keyword>
<keyword evidence="10" id="KW-0564">Palmitate</keyword>
<comment type="similarity">
    <text evidence="3 16">Belongs to the G-alpha family. G(s) subfamily.</text>
</comment>
<evidence type="ECO:0000256" key="18">
    <source>
        <dbReference type="SAM" id="MobiDB-lite"/>
    </source>
</evidence>
<dbReference type="EMBL" id="JAROKS010000015">
    <property type="protein sequence ID" value="KAK1796285.1"/>
    <property type="molecule type" value="Genomic_DNA"/>
</dbReference>
<comment type="caution">
    <text evidence="19">The sequence shown here is derived from an EMBL/GenBank/DDBJ whole genome shotgun (WGS) entry which is preliminary data.</text>
</comment>
<comment type="function">
    <text evidence="16">Guanine nucleotide-binding proteins (G proteins) function as transducers in numerous signaling pathways controlled by G protein-coupled receptors (GPCRs).</text>
</comment>
<keyword evidence="5 15" id="KW-0479">Metal-binding</keyword>
<dbReference type="Pfam" id="PF00503">
    <property type="entry name" value="G-alpha"/>
    <property type="match status" value="1"/>
</dbReference>
<dbReference type="GO" id="GO:0034244">
    <property type="term" value="P:negative regulation of transcription elongation by RNA polymerase II"/>
    <property type="evidence" value="ECO:0007669"/>
    <property type="project" value="TreeGrafter"/>
</dbReference>
<dbReference type="PANTHER" id="PTHR12144:SF0">
    <property type="entry name" value="NEGATIVE ELONGATION FACTOR C_D"/>
    <property type="match status" value="1"/>
</dbReference>
<evidence type="ECO:0000256" key="4">
    <source>
        <dbReference type="ARBA" id="ARBA00022491"/>
    </source>
</evidence>
<dbReference type="GO" id="GO:0007186">
    <property type="term" value="P:G protein-coupled receptor signaling pathway"/>
    <property type="evidence" value="ECO:0007669"/>
    <property type="project" value="InterPro"/>
</dbReference>
<evidence type="ECO:0000256" key="8">
    <source>
        <dbReference type="ARBA" id="ARBA00023015"/>
    </source>
</evidence>
<evidence type="ECO:0000313" key="19">
    <source>
        <dbReference type="EMBL" id="KAK1796285.1"/>
    </source>
</evidence>
<evidence type="ECO:0000256" key="3">
    <source>
        <dbReference type="ARBA" id="ARBA00007172"/>
    </source>
</evidence>
<proteinExistence type="inferred from homology"/>
<keyword evidence="10" id="KW-0449">Lipoprotein</keyword>
<feature type="binding site" evidence="15">
    <location>
        <position position="189"/>
    </location>
    <ligand>
        <name>Mg(2+)</name>
        <dbReference type="ChEBI" id="CHEBI:18420"/>
    </ligand>
</feature>
<sequence>MGCLGNSKTEDQRNEEKAQREANKKIEKQLQKDKQIYRATHRLLLLGAGESGKSTIVKQMRILHVNGFNAEEKKQKIQDIKNNIKEAIETIVTAMSNLAPPVKLAYPANQFRIEYVLNLANQKDFEFTSEFYEHTKTLWQDEGVRACFERSNEYQLIDCAQYFLDKIDTIKQCDYTPTDQDLLRCRVLTSGIFETRFQVDKVNFHMFDVGGQRDERRKWIQCFNDVTAIIFVVASSSYNMVIREDNQTNRLQEALNLFKNIWNNRWLRTISVILFLNKQDLLAEKVLAGKSKIEEYFPEFARYTTPDDATPELGEDPRVTRAKYFIRDEFLEDGYADAEADGKVQEECLQKFSSRDYIMEPTVFNTLKTYFQAGGSPEHVIQLLSENYSAVAQTVNLLAEWLIQMGVEPAQVQERVENHLKSLLIKHFDPQKADSIFTVEGETPAWLEQMIAHTTWRDLFYKLAEAHPDCLMLNFTVKLISDAGYQGEITSVSTACQQLEVFSRVLRTSLSTLLDGGEQNLEKNLPEFAKMVCHGEHTYLFAQAMMSILAQEEQGGSAVRRIGQEVQRYALQSGHDASQITLALGTAAVYPRACQALGAMLSKGALNPADITVLFKMFSSMDPPPVELIRVPAFLDLFMQSLFKPGAKINQDHKHKYIHILAYAASVVETWKKNKRVNINKDELKSTSKAIETVHNLCCNENKGATELVAELSTLYQCIRFPVVAMGVLKWVDWTVSEPRYFQLQTDHTPVHLALLDEISACHQLLHPQVLQLLVKLFETEHSQLDVMEQLELKKTLLDRMVHLLSRGYVLPVVGYIRKCLEKLNTDISLIRYFVTEVLDVIAPPYTSDFVHLFLPILENDSIAGTIRTEGEHDPVAEFIAHCKSNFIMMN</sequence>
<dbReference type="InterPro" id="IPR027417">
    <property type="entry name" value="P-loop_NTPase"/>
</dbReference>
<dbReference type="Proteomes" id="UP001239994">
    <property type="component" value="Unassembled WGS sequence"/>
</dbReference>
<evidence type="ECO:0000313" key="20">
    <source>
        <dbReference type="Proteomes" id="UP001239994"/>
    </source>
</evidence>
<dbReference type="Pfam" id="PF04858">
    <property type="entry name" value="TH1"/>
    <property type="match status" value="1"/>
</dbReference>
<feature type="binding site" evidence="15">
    <location>
        <position position="54"/>
    </location>
    <ligand>
        <name>Mg(2+)</name>
        <dbReference type="ChEBI" id="CHEBI:18420"/>
    </ligand>
</feature>
<evidence type="ECO:0000256" key="13">
    <source>
        <dbReference type="ARBA" id="ARBA00023242"/>
    </source>
</evidence>
<keyword evidence="12 16" id="KW-0807">Transducer</keyword>
<evidence type="ECO:0000256" key="10">
    <source>
        <dbReference type="ARBA" id="ARBA00023139"/>
    </source>
</evidence>
<accession>A0AAD8ZBU5</accession>
<dbReference type="GO" id="GO:0003723">
    <property type="term" value="F:RNA binding"/>
    <property type="evidence" value="ECO:0007669"/>
    <property type="project" value="TreeGrafter"/>
</dbReference>
<evidence type="ECO:0000256" key="7">
    <source>
        <dbReference type="ARBA" id="ARBA00022842"/>
    </source>
</evidence>
<dbReference type="PANTHER" id="PTHR12144">
    <property type="entry name" value="NEGATIVE ELONGATION FACTOR D"/>
    <property type="match status" value="1"/>
</dbReference>
<keyword evidence="4" id="KW-0678">Repressor</keyword>
<feature type="binding site" evidence="14">
    <location>
        <begin position="50"/>
        <end position="55"/>
    </location>
    <ligand>
        <name>GTP</name>
        <dbReference type="ChEBI" id="CHEBI:37565"/>
    </ligand>
</feature>
<keyword evidence="8" id="KW-0805">Transcription regulation</keyword>
<feature type="region of interest" description="Disordered" evidence="18">
    <location>
        <begin position="1"/>
        <end position="23"/>
    </location>
</feature>
<dbReference type="GO" id="GO:0031683">
    <property type="term" value="F:G-protein beta/gamma-subunit complex binding"/>
    <property type="evidence" value="ECO:0007669"/>
    <property type="project" value="UniProtKB-UniRule"/>
</dbReference>
<evidence type="ECO:0000256" key="15">
    <source>
        <dbReference type="PIRSR" id="PIRSR601019-2"/>
    </source>
</evidence>
<dbReference type="InterPro" id="IPR006942">
    <property type="entry name" value="TH1"/>
</dbReference>
<dbReference type="FunFam" id="1.10.400.10:FF:000003">
    <property type="entry name" value="Guanine nucleotide-binding protein G(S) subunit alpha"/>
    <property type="match status" value="1"/>
</dbReference>
<keyword evidence="6 14" id="KW-0547">Nucleotide-binding</keyword>
<dbReference type="SUPFAM" id="SSF52540">
    <property type="entry name" value="P-loop containing nucleoside triphosphate hydrolases"/>
    <property type="match status" value="1"/>
</dbReference>
<dbReference type="FunFam" id="3.40.50.300:FF:006178">
    <property type="entry name" value="Guanine nucleotide-binding protein G(s) subunit alpha isoforms short"/>
    <property type="match status" value="1"/>
</dbReference>
<feature type="binding site" evidence="14">
    <location>
        <begin position="183"/>
        <end position="189"/>
    </location>
    <ligand>
        <name>GTP</name>
        <dbReference type="ChEBI" id="CHEBI:37565"/>
    </ligand>
</feature>
<evidence type="ECO:0000256" key="1">
    <source>
        <dbReference type="ARBA" id="ARBA00004123"/>
    </source>
</evidence>
<dbReference type="InterPro" id="IPR000367">
    <property type="entry name" value="Gprotein_alpha_S"/>
</dbReference>
<dbReference type="Gene3D" id="3.40.50.300">
    <property type="entry name" value="P-loop containing nucleotide triphosphate hydrolases"/>
    <property type="match status" value="1"/>
</dbReference>
<dbReference type="PRINTS" id="PR00443">
    <property type="entry name" value="GPROTEINAS"/>
</dbReference>
<dbReference type="GO" id="GO:0046872">
    <property type="term" value="F:metal ion binding"/>
    <property type="evidence" value="ECO:0007669"/>
    <property type="project" value="UniProtKB-UniRule"/>
</dbReference>
<dbReference type="PRINTS" id="PR00318">
    <property type="entry name" value="GPROTEINA"/>
</dbReference>
<name>A0AAD8ZBU5_9TELE</name>
<dbReference type="CDD" id="cd00066">
    <property type="entry name" value="G-alpha"/>
    <property type="match status" value="1"/>
</dbReference>
<feature type="coiled-coil region" evidence="17">
    <location>
        <begin position="70"/>
        <end position="97"/>
    </location>
</feature>
<gene>
    <name evidence="19" type="ORF">P4O66_009360</name>
</gene>
<dbReference type="AlphaFoldDB" id="A0AAD8ZBU5"/>
<dbReference type="FunFam" id="3.40.50.300:FF:000720">
    <property type="entry name" value="Guanine nucleotide-binding protein G(k) subunit alpha"/>
    <property type="match status" value="1"/>
</dbReference>
<evidence type="ECO:0000256" key="16">
    <source>
        <dbReference type="RuleBase" id="RU369121"/>
    </source>
</evidence>
<evidence type="ECO:0000256" key="11">
    <source>
        <dbReference type="ARBA" id="ARBA00023163"/>
    </source>
</evidence>
<evidence type="ECO:0000256" key="17">
    <source>
        <dbReference type="SAM" id="Coils"/>
    </source>
</evidence>
<feature type="compositionally biased region" description="Basic and acidic residues" evidence="18">
    <location>
        <begin position="8"/>
        <end position="23"/>
    </location>
</feature>
<comment type="similarity">
    <text evidence="2">Belongs to the NELF-D family.</text>
</comment>
<evidence type="ECO:0000256" key="5">
    <source>
        <dbReference type="ARBA" id="ARBA00022723"/>
    </source>
</evidence>
<dbReference type="Gene3D" id="1.10.400.10">
    <property type="entry name" value="GI Alpha 1, domain 2-like"/>
    <property type="match status" value="1"/>
</dbReference>
<keyword evidence="13" id="KW-0539">Nucleus</keyword>
<evidence type="ECO:0000256" key="9">
    <source>
        <dbReference type="ARBA" id="ARBA00023134"/>
    </source>
</evidence>
<protein>
    <recommendedName>
        <fullName evidence="16">Guanine nucleotide-binding protein G(s) subunit alpha</fullName>
    </recommendedName>
    <alternativeName>
        <fullName evidence="16">Adenylate cyclase-stimulating G alpha protein</fullName>
    </alternativeName>
</protein>
<dbReference type="SMART" id="SM00275">
    <property type="entry name" value="G_alpha"/>
    <property type="match status" value="1"/>
</dbReference>
<feature type="binding site" evidence="14">
    <location>
        <begin position="277"/>
        <end position="280"/>
    </location>
    <ligand>
        <name>GTP</name>
        <dbReference type="ChEBI" id="CHEBI:37565"/>
    </ligand>
</feature>
<organism evidence="19 20">
    <name type="scientific">Electrophorus voltai</name>
    <dbReference type="NCBI Taxonomy" id="2609070"/>
    <lineage>
        <taxon>Eukaryota</taxon>
        <taxon>Metazoa</taxon>
        <taxon>Chordata</taxon>
        <taxon>Craniata</taxon>
        <taxon>Vertebrata</taxon>
        <taxon>Euteleostomi</taxon>
        <taxon>Actinopterygii</taxon>
        <taxon>Neopterygii</taxon>
        <taxon>Teleostei</taxon>
        <taxon>Ostariophysi</taxon>
        <taxon>Gymnotiformes</taxon>
        <taxon>Gymnotoidei</taxon>
        <taxon>Gymnotidae</taxon>
        <taxon>Electrophorus</taxon>
    </lineage>
</organism>
<evidence type="ECO:0000256" key="14">
    <source>
        <dbReference type="PIRSR" id="PIRSR601019-1"/>
    </source>
</evidence>
<dbReference type="GO" id="GO:0005834">
    <property type="term" value="C:heterotrimeric G-protein complex"/>
    <property type="evidence" value="ECO:0007669"/>
    <property type="project" value="UniProtKB-UniRule"/>
</dbReference>
<dbReference type="InterPro" id="IPR011025">
    <property type="entry name" value="GproteinA_insert"/>
</dbReference>
<keyword evidence="11" id="KW-0804">Transcription</keyword>
<keyword evidence="20" id="KW-1185">Reference proteome</keyword>
<feature type="binding site" evidence="14">
    <location>
        <begin position="208"/>
        <end position="212"/>
    </location>
    <ligand>
        <name>GTP</name>
        <dbReference type="ChEBI" id="CHEBI:37565"/>
    </ligand>
</feature>
<comment type="subcellular location">
    <subcellularLocation>
        <location evidence="16">Cell membrane</location>
    </subcellularLocation>
    <subcellularLocation>
        <location evidence="1">Nucleus</location>
    </subcellularLocation>
</comment>
<keyword evidence="16" id="KW-0472">Membrane</keyword>
<evidence type="ECO:0000256" key="12">
    <source>
        <dbReference type="ARBA" id="ARBA00023224"/>
    </source>
</evidence>
<dbReference type="GO" id="GO:0003924">
    <property type="term" value="F:GTPase activity"/>
    <property type="evidence" value="ECO:0007669"/>
    <property type="project" value="UniProtKB-UniRule"/>
</dbReference>
<dbReference type="GO" id="GO:0005525">
    <property type="term" value="F:GTP binding"/>
    <property type="evidence" value="ECO:0007669"/>
    <property type="project" value="UniProtKB-UniRule"/>
</dbReference>
<keyword evidence="16" id="KW-1003">Cell membrane</keyword>
<reference evidence="19" key="1">
    <citation type="submission" date="2023-03" db="EMBL/GenBank/DDBJ databases">
        <title>Electrophorus voltai genome.</title>
        <authorList>
            <person name="Bian C."/>
        </authorList>
    </citation>
    <scope>NUCLEOTIDE SEQUENCE</scope>
    <source>
        <strain evidence="19">CB-2022</strain>
        <tissue evidence="19">Muscle</tissue>
    </source>
</reference>
<keyword evidence="17" id="KW-0175">Coiled coil</keyword>
<evidence type="ECO:0000256" key="6">
    <source>
        <dbReference type="ARBA" id="ARBA00022741"/>
    </source>
</evidence>